<protein>
    <recommendedName>
        <fullName evidence="2">alanine dehydrogenase</fullName>
        <ecNumber evidence="2">1.4.1.1</ecNumber>
    </recommendedName>
</protein>
<keyword evidence="3" id="KW-0560">Oxidoreductase</keyword>
<dbReference type="Gene3D" id="3.40.50.720">
    <property type="entry name" value="NAD(P)-binding Rossmann-like Domain"/>
    <property type="match status" value="2"/>
</dbReference>
<dbReference type="SMART" id="SM01003">
    <property type="entry name" value="AlaDh_PNT_N"/>
    <property type="match status" value="1"/>
</dbReference>
<sequence>MAPRSQGSRNFPIGQEFYQPKEEMLEVERRRKQLAIGIPKEENKGENRICLTPQSVEVLVNNGHDVMVERGAGLASNYTDKEYSDNGALIVNAKSEIYQCDVIMQVSPFSSAEIDMLRGNQILFSALQIKSQCGENIRKLMQKKVTAIALELVKDEHDFFPVVRSMSEIAGISAVMIAGEYLSKSHGGKGVMLGGITGITPTEVIVLGAGTAAEYATRAASGLGAMVKVFDDSIYRLRRLEDHLGHRVFTSIFHPHVLEKALASADVVIGALRYEKNISGFIVTEDMVAKMKPGSIIIDLSIDQGGCFETSMMTTHKDPVFKKFGVLHYCVPNVPSHVARTASLALSNICSPLLLQIGHNGGVHQFIKYDVGLRHGTYIYRGILTNRRLGDSFGILAKDIDLLLAAM</sequence>
<dbReference type="KEGG" id="mbas:ALGA_1962"/>
<dbReference type="GO" id="GO:0005886">
    <property type="term" value="C:plasma membrane"/>
    <property type="evidence" value="ECO:0007669"/>
    <property type="project" value="TreeGrafter"/>
</dbReference>
<dbReference type="SUPFAM" id="SSF52283">
    <property type="entry name" value="Formate/glycerate dehydrogenase catalytic domain-like"/>
    <property type="match status" value="1"/>
</dbReference>
<dbReference type="EC" id="1.4.1.1" evidence="2"/>
<evidence type="ECO:0000259" key="6">
    <source>
        <dbReference type="SMART" id="SM01003"/>
    </source>
</evidence>
<proteinExistence type="inferred from homology"/>
<evidence type="ECO:0000259" key="5">
    <source>
        <dbReference type="SMART" id="SM01002"/>
    </source>
</evidence>
<dbReference type="Proteomes" id="UP000218267">
    <property type="component" value="Chromosome"/>
</dbReference>
<evidence type="ECO:0000256" key="2">
    <source>
        <dbReference type="ARBA" id="ARBA00012897"/>
    </source>
</evidence>
<reference evidence="7 8" key="1">
    <citation type="journal article" date="2018" name="Mar. Genomics">
        <title>Complete genome sequence of Marinifilaceae bacterium strain SPP2, isolated from the Antarctic marine sediment.</title>
        <authorList>
            <person name="Watanabe M."/>
            <person name="Kojima H."/>
            <person name="Fukui M."/>
        </authorList>
    </citation>
    <scope>NUCLEOTIDE SEQUENCE [LARGE SCALE GENOMIC DNA]</scope>
    <source>
        <strain evidence="7 8">SPP2</strain>
    </source>
</reference>
<feature type="domain" description="Alanine dehydrogenase/pyridine nucleotide transhydrogenase N-terminal" evidence="6">
    <location>
        <begin position="37"/>
        <end position="170"/>
    </location>
</feature>
<dbReference type="GO" id="GO:0042853">
    <property type="term" value="P:L-alanine catabolic process"/>
    <property type="evidence" value="ECO:0007669"/>
    <property type="project" value="InterPro"/>
</dbReference>
<dbReference type="AlphaFoldDB" id="A0A1Y1CM34"/>
<evidence type="ECO:0000313" key="7">
    <source>
        <dbReference type="EMBL" id="BAX80321.1"/>
    </source>
</evidence>
<keyword evidence="4" id="KW-0520">NAD</keyword>
<name>A0A1Y1CM34_9BACT</name>
<dbReference type="OrthoDB" id="9804592at2"/>
<comment type="similarity">
    <text evidence="1">Belongs to the AlaDH/PNT family.</text>
</comment>
<dbReference type="InterPro" id="IPR036291">
    <property type="entry name" value="NAD(P)-bd_dom_sf"/>
</dbReference>
<evidence type="ECO:0000256" key="4">
    <source>
        <dbReference type="ARBA" id="ARBA00023027"/>
    </source>
</evidence>
<dbReference type="InterPro" id="IPR008143">
    <property type="entry name" value="Ala_DH/PNT_CS2"/>
</dbReference>
<keyword evidence="8" id="KW-1185">Reference proteome</keyword>
<evidence type="ECO:0000313" key="8">
    <source>
        <dbReference type="Proteomes" id="UP000218267"/>
    </source>
</evidence>
<dbReference type="PROSITE" id="PS00837">
    <property type="entry name" value="ALADH_PNT_2"/>
    <property type="match status" value="1"/>
</dbReference>
<dbReference type="SMART" id="SM01002">
    <property type="entry name" value="AlaDh_PNT_C"/>
    <property type="match status" value="1"/>
</dbReference>
<dbReference type="GO" id="GO:0000286">
    <property type="term" value="F:alanine dehydrogenase activity"/>
    <property type="evidence" value="ECO:0007669"/>
    <property type="project" value="UniProtKB-EC"/>
</dbReference>
<feature type="domain" description="Alanine dehydrogenase/pyridine nucleotide transhydrogenase NAD(H)-binding" evidence="5">
    <location>
        <begin position="182"/>
        <end position="330"/>
    </location>
</feature>
<accession>A0A1Y1CM34</accession>
<dbReference type="RefSeq" id="WP_096429181.1">
    <property type="nucleotide sequence ID" value="NZ_AP018042.1"/>
</dbReference>
<dbReference type="InterPro" id="IPR008141">
    <property type="entry name" value="Ala_DH"/>
</dbReference>
<dbReference type="SUPFAM" id="SSF51735">
    <property type="entry name" value="NAD(P)-binding Rossmann-fold domains"/>
    <property type="match status" value="1"/>
</dbReference>
<dbReference type="InterPro" id="IPR007886">
    <property type="entry name" value="AlaDH/PNT_N"/>
</dbReference>
<dbReference type="PANTHER" id="PTHR42795">
    <property type="entry name" value="ALANINE DEHYDROGENASE"/>
    <property type="match status" value="1"/>
</dbReference>
<evidence type="ECO:0000256" key="3">
    <source>
        <dbReference type="ARBA" id="ARBA00023002"/>
    </source>
</evidence>
<dbReference type="PANTHER" id="PTHR42795:SF1">
    <property type="entry name" value="ALANINE DEHYDROGENASE"/>
    <property type="match status" value="1"/>
</dbReference>
<dbReference type="InterPro" id="IPR007698">
    <property type="entry name" value="AlaDH/PNT_NAD(H)-bd"/>
</dbReference>
<organism evidence="7 8">
    <name type="scientific">Labilibaculum antarcticum</name>
    <dbReference type="NCBI Taxonomy" id="1717717"/>
    <lineage>
        <taxon>Bacteria</taxon>
        <taxon>Pseudomonadati</taxon>
        <taxon>Bacteroidota</taxon>
        <taxon>Bacteroidia</taxon>
        <taxon>Marinilabiliales</taxon>
        <taxon>Marinifilaceae</taxon>
        <taxon>Labilibaculum</taxon>
    </lineage>
</organism>
<dbReference type="Pfam" id="PF05222">
    <property type="entry name" value="AlaDh_PNT_N"/>
    <property type="match status" value="1"/>
</dbReference>
<reference evidence="8" key="2">
    <citation type="journal article" date="2020" name="Antonie Van Leeuwenhoek">
        <title>Labilibaculum antarcticum sp. nov., a novel facultative anaerobic, psychrotorelant bacterium isolated from marine sediment of Antarctica.</title>
        <authorList>
            <person name="Watanabe M."/>
            <person name="Kojima H."/>
            <person name="Fukui M."/>
        </authorList>
    </citation>
    <scope>NUCLEOTIDE SEQUENCE [LARGE SCALE GENOMIC DNA]</scope>
    <source>
        <strain evidence="8">SPP2</strain>
    </source>
</reference>
<dbReference type="Pfam" id="PF01262">
    <property type="entry name" value="AlaDh_PNT_C"/>
    <property type="match status" value="1"/>
</dbReference>
<dbReference type="EMBL" id="AP018042">
    <property type="protein sequence ID" value="BAX80321.1"/>
    <property type="molecule type" value="Genomic_DNA"/>
</dbReference>
<evidence type="ECO:0000256" key="1">
    <source>
        <dbReference type="ARBA" id="ARBA00005689"/>
    </source>
</evidence>
<gene>
    <name evidence="7" type="ORF">ALGA_1962</name>
</gene>
<dbReference type="CDD" id="cd05305">
    <property type="entry name" value="L-AlaDH"/>
    <property type="match status" value="1"/>
</dbReference>